<dbReference type="Proteomes" id="UP000594263">
    <property type="component" value="Unplaced"/>
</dbReference>
<evidence type="ECO:0000256" key="2">
    <source>
        <dbReference type="SAM" id="MobiDB-lite"/>
    </source>
</evidence>
<dbReference type="AlphaFoldDB" id="A0A7N0TF01"/>
<keyword evidence="1" id="KW-0853">WD repeat</keyword>
<protein>
    <recommendedName>
        <fullName evidence="5">Transcriptional corepressor LEUNIG</fullName>
    </recommendedName>
</protein>
<name>A0A7N0TF01_KALFE</name>
<evidence type="ECO:0008006" key="5">
    <source>
        <dbReference type="Google" id="ProtNLM"/>
    </source>
</evidence>
<dbReference type="Pfam" id="PF08513">
    <property type="entry name" value="LisH"/>
    <property type="match status" value="1"/>
</dbReference>
<dbReference type="PANTHER" id="PTHR45093">
    <property type="entry name" value="TRANSCRIPTION ACTIVATOR MSS11"/>
    <property type="match status" value="1"/>
</dbReference>
<feature type="region of interest" description="Disordered" evidence="2">
    <location>
        <begin position="98"/>
        <end position="159"/>
    </location>
</feature>
<evidence type="ECO:0000313" key="3">
    <source>
        <dbReference type="EnsemblPlants" id="Kaladp0034s0140.1.v1.1"/>
    </source>
</evidence>
<feature type="compositionally biased region" description="Polar residues" evidence="2">
    <location>
        <begin position="411"/>
        <end position="427"/>
    </location>
</feature>
<accession>A0A7N0TF01</accession>
<dbReference type="EnsemblPlants" id="Kaladp0034s0140.1.v1.1">
    <property type="protein sequence ID" value="Kaladp0034s0140.1.v1.1"/>
    <property type="gene ID" value="Kaladp0034s0140.v1.1"/>
</dbReference>
<dbReference type="SUPFAM" id="SSF50978">
    <property type="entry name" value="WD40 repeat-like"/>
    <property type="match status" value="1"/>
</dbReference>
<evidence type="ECO:0000313" key="4">
    <source>
        <dbReference type="Proteomes" id="UP000594263"/>
    </source>
</evidence>
<dbReference type="Gramene" id="Kaladp0034s0140.1.v1.1">
    <property type="protein sequence ID" value="Kaladp0034s0140.1.v1.1"/>
    <property type="gene ID" value="Kaladp0034s0140.v1.1"/>
</dbReference>
<feature type="compositionally biased region" description="Low complexity" evidence="2">
    <location>
        <begin position="141"/>
        <end position="153"/>
    </location>
</feature>
<feature type="compositionally biased region" description="Low complexity" evidence="2">
    <location>
        <begin position="461"/>
        <end position="492"/>
    </location>
</feature>
<dbReference type="SMART" id="SM00320">
    <property type="entry name" value="WD40"/>
    <property type="match status" value="7"/>
</dbReference>
<dbReference type="CDD" id="cd00200">
    <property type="entry name" value="WD40"/>
    <property type="match status" value="1"/>
</dbReference>
<keyword evidence="4" id="KW-1185">Reference proteome</keyword>
<feature type="region of interest" description="Disordered" evidence="2">
    <location>
        <begin position="411"/>
        <end position="521"/>
    </location>
</feature>
<dbReference type="GO" id="GO:0005634">
    <property type="term" value="C:nucleus"/>
    <property type="evidence" value="ECO:0007669"/>
    <property type="project" value="TreeGrafter"/>
</dbReference>
<dbReference type="PANTHER" id="PTHR45093:SF4">
    <property type="entry name" value="LISH DOMAIN-CONTAINING PROTEIN"/>
    <property type="match status" value="1"/>
</dbReference>
<sequence>MSQQQQQNQNQNQQTKWEADKMLDVYIYDYLMKRRFHNSAKAFQQEGEVSTDPVAIDAPGGFLFEWWSVFWDIFIARSNEKHSEAAASYIETQMIKAREQQQHQQKPQQQSQQLQMQQLMMQRQHAQGQQQHRRDGPQIPNGNSSGLVGNGSLTMQNPGTANALATKMYEDTIKLPHQRDASDDAALKQRFGENTSQLLDPNNISMLKSSGVGGPPPGPTLVGVPGGISGNHAQVQNRSQQIPLSTQEIKPEINPMMNQRSFGPGQEGPSMGVNGPNQGGSNMTLKGWPLTGLEQLRSGLLQQKSLIQSPQSYNQLQLQQQFLLQQAQQNMSSPSSSDFESRKLRMLLSTQRQSFGRDSNPVGDAVSNVGSPLQVGSPGMSRGDDKLMKLQQQQMQVNSQLPQQYIQHALSSQQSQNLNRGIQQQDKMSGGIMADGSMSNASRGNDQVSKFQTAQKRKHPGSSSGPANSSGTANNTEPSPSSAPSTPSTHTPGDGLSIPNLPVPANVASSKSMPMFSSDRMSNLSAAPNQLAEIDDFINDEALDDIISPDNGDPRDAAGRVDAKVLGAALGSTFAELRSLSANTKVECCHFSSDGKLFVSGGHDKKVVLWCADTFTVKSTLEEHVNMITDVRFSPSMPRLATSSSDRTVRVWDADKPGYSLRTFSGHSATVTSLDFHPSNDDIICSADANGEIRYWSITKGSCCRFFKGGVTRIRFQPRQGRLLAGASDNVVSIFDVETQVCRLKLQGHSNRINSLCWDPSGEFLASVSEEVVKVWSFSGGKGDCVHELNCSGSEFRTCIFHPTCPSLLIIGCYKSLELWNMSENKMMTLSAHADFISALAGSKASGGIVASASHDTCIKIWK</sequence>
<organism evidence="3 4">
    <name type="scientific">Kalanchoe fedtschenkoi</name>
    <name type="common">Lavender scallops</name>
    <name type="synonym">South American air plant</name>
    <dbReference type="NCBI Taxonomy" id="63787"/>
    <lineage>
        <taxon>Eukaryota</taxon>
        <taxon>Viridiplantae</taxon>
        <taxon>Streptophyta</taxon>
        <taxon>Embryophyta</taxon>
        <taxon>Tracheophyta</taxon>
        <taxon>Spermatophyta</taxon>
        <taxon>Magnoliopsida</taxon>
        <taxon>eudicotyledons</taxon>
        <taxon>Gunneridae</taxon>
        <taxon>Pentapetalae</taxon>
        <taxon>Saxifragales</taxon>
        <taxon>Crassulaceae</taxon>
        <taxon>Kalanchoe</taxon>
    </lineage>
</organism>
<feature type="compositionally biased region" description="Polar residues" evidence="2">
    <location>
        <begin position="437"/>
        <end position="454"/>
    </location>
</feature>
<dbReference type="Gene3D" id="2.130.10.10">
    <property type="entry name" value="YVTN repeat-like/Quinoprotein amine dehydrogenase"/>
    <property type="match status" value="2"/>
</dbReference>
<dbReference type="SMART" id="SM00667">
    <property type="entry name" value="LisH"/>
    <property type="match status" value="1"/>
</dbReference>
<dbReference type="Pfam" id="PF00400">
    <property type="entry name" value="WD40"/>
    <property type="match status" value="5"/>
</dbReference>
<dbReference type="InterPro" id="IPR015943">
    <property type="entry name" value="WD40/YVTN_repeat-like_dom_sf"/>
</dbReference>
<feature type="repeat" description="WD" evidence="1">
    <location>
        <begin position="664"/>
        <end position="706"/>
    </location>
</feature>
<dbReference type="InterPro" id="IPR006594">
    <property type="entry name" value="LisH"/>
</dbReference>
<dbReference type="PROSITE" id="PS50896">
    <property type="entry name" value="LISH"/>
    <property type="match status" value="1"/>
</dbReference>
<dbReference type="PROSITE" id="PS50082">
    <property type="entry name" value="WD_REPEATS_2"/>
    <property type="match status" value="5"/>
</dbReference>
<dbReference type="PROSITE" id="PS50294">
    <property type="entry name" value="WD_REPEATS_REGION"/>
    <property type="match status" value="3"/>
</dbReference>
<dbReference type="InterPro" id="IPR001680">
    <property type="entry name" value="WD40_rpt"/>
</dbReference>
<feature type="repeat" description="WD" evidence="1">
    <location>
        <begin position="579"/>
        <end position="610"/>
    </location>
</feature>
<evidence type="ECO:0000256" key="1">
    <source>
        <dbReference type="PROSITE-ProRule" id="PRU00221"/>
    </source>
</evidence>
<dbReference type="InterPro" id="IPR036322">
    <property type="entry name" value="WD40_repeat_dom_sf"/>
</dbReference>
<proteinExistence type="predicted"/>
<feature type="repeat" description="WD" evidence="1">
    <location>
        <begin position="621"/>
        <end position="653"/>
    </location>
</feature>
<feature type="region of interest" description="Disordered" evidence="2">
    <location>
        <begin position="353"/>
        <end position="384"/>
    </location>
</feature>
<reference evidence="3" key="1">
    <citation type="submission" date="2021-01" db="UniProtKB">
        <authorList>
            <consortium name="EnsemblPlants"/>
        </authorList>
    </citation>
    <scope>IDENTIFICATION</scope>
</reference>
<feature type="repeat" description="WD" evidence="1">
    <location>
        <begin position="746"/>
        <end position="779"/>
    </location>
</feature>
<feature type="repeat" description="WD" evidence="1">
    <location>
        <begin position="830"/>
        <end position="863"/>
    </location>
</feature>
<feature type="compositionally biased region" description="Low complexity" evidence="2">
    <location>
        <begin position="102"/>
        <end position="130"/>
    </location>
</feature>